<name>A0A6C0JPC1_9ZZZZ</name>
<dbReference type="AlphaFoldDB" id="A0A6C0JPC1"/>
<evidence type="ECO:0000313" key="1">
    <source>
        <dbReference type="EMBL" id="QHU07419.1"/>
    </source>
</evidence>
<protein>
    <submittedName>
        <fullName evidence="1">Uncharacterized protein</fullName>
    </submittedName>
</protein>
<sequence length="204" mass="22875">MAALLSSDVIEIKDLKNIQTEKNLVELLKKYKDKSLVVSILAKRSYEYFSTIKSFVNIPLILSSTTLAILNSANFSGDQMKVPNIVINSITGLTLAMVSNFKINEKTTVFQNVATKMTKLNHRIEESLTTNIEELTSDKVLSFIKEYEAIVDQVMDFNYPNSIKKKVHQQCAKKGYTLPNALIGYGDIEFAELNANNLRGDSLV</sequence>
<accession>A0A6C0JPC1</accession>
<proteinExistence type="predicted"/>
<dbReference type="EMBL" id="MN740684">
    <property type="protein sequence ID" value="QHU07419.1"/>
    <property type="molecule type" value="Genomic_DNA"/>
</dbReference>
<organism evidence="1">
    <name type="scientific">viral metagenome</name>
    <dbReference type="NCBI Taxonomy" id="1070528"/>
    <lineage>
        <taxon>unclassified sequences</taxon>
        <taxon>metagenomes</taxon>
        <taxon>organismal metagenomes</taxon>
    </lineage>
</organism>
<reference evidence="1" key="1">
    <citation type="journal article" date="2020" name="Nature">
        <title>Giant virus diversity and host interactions through global metagenomics.</title>
        <authorList>
            <person name="Schulz F."/>
            <person name="Roux S."/>
            <person name="Paez-Espino D."/>
            <person name="Jungbluth S."/>
            <person name="Walsh D.A."/>
            <person name="Denef V.J."/>
            <person name="McMahon K.D."/>
            <person name="Konstantinidis K.T."/>
            <person name="Eloe-Fadrosh E.A."/>
            <person name="Kyrpides N.C."/>
            <person name="Woyke T."/>
        </authorList>
    </citation>
    <scope>NUCLEOTIDE SEQUENCE</scope>
    <source>
        <strain evidence="1">GVMAG-S-1040241-154</strain>
    </source>
</reference>